<reference evidence="3 4" key="1">
    <citation type="submission" date="2022-10" db="EMBL/GenBank/DDBJ databases">
        <title>The complete genomes of actinobacterial strains from the NBC collection.</title>
        <authorList>
            <person name="Joergensen T.S."/>
            <person name="Alvarez Arevalo M."/>
            <person name="Sterndorff E.B."/>
            <person name="Faurdal D."/>
            <person name="Vuksanovic O."/>
            <person name="Mourched A.-S."/>
            <person name="Charusanti P."/>
            <person name="Shaw S."/>
            <person name="Blin K."/>
            <person name="Weber T."/>
        </authorList>
    </citation>
    <scope>NUCLEOTIDE SEQUENCE [LARGE SCALE GENOMIC DNA]</scope>
    <source>
        <strain evidence="3 4">NBC 01752</strain>
    </source>
</reference>
<evidence type="ECO:0000256" key="1">
    <source>
        <dbReference type="SAM" id="MobiDB-lite"/>
    </source>
</evidence>
<organism evidence="3 4">
    <name type="scientific">Streptomyces phaeochromogenes</name>
    <dbReference type="NCBI Taxonomy" id="1923"/>
    <lineage>
        <taxon>Bacteria</taxon>
        <taxon>Bacillati</taxon>
        <taxon>Actinomycetota</taxon>
        <taxon>Actinomycetes</taxon>
        <taxon>Kitasatosporales</taxon>
        <taxon>Streptomycetaceae</taxon>
        <taxon>Streptomyces</taxon>
        <taxon>Streptomyces phaeochromogenes group</taxon>
    </lineage>
</organism>
<keyword evidence="4" id="KW-1185">Reference proteome</keyword>
<evidence type="ECO:0000313" key="4">
    <source>
        <dbReference type="Proteomes" id="UP001340816"/>
    </source>
</evidence>
<protein>
    <recommendedName>
        <fullName evidence="5">Translation initiation factor IF-2</fullName>
    </recommendedName>
</protein>
<dbReference type="RefSeq" id="WP_326759589.1">
    <property type="nucleotide sequence ID" value="NZ_CP109135.1"/>
</dbReference>
<name>A0ABZ1HD17_STRPH</name>
<evidence type="ECO:0000256" key="2">
    <source>
        <dbReference type="SAM" id="Phobius"/>
    </source>
</evidence>
<proteinExistence type="predicted"/>
<sequence length="229" mass="22827">MPDTATKPGTVTPETTPPEPVLTRPRGRHRKPRPRRILFAVGGLALAAGALSLLRMAPQPTGGDTGVEATDIDPSAAGSTDSPAREDAGTVPVAAPPTTGESPSATATNGPSGSTSTSEPNRLNGRDGRDGLSKPNSSYESYGPAGASAPGAQRGATGPTGRRNPAPNPSGDLQDTVPITTTPPARPPATAPAPTPTSPGAPQNPARPGTGLCVPVVGLCFNGTDSNNR</sequence>
<dbReference type="Proteomes" id="UP001340816">
    <property type="component" value="Chromosome"/>
</dbReference>
<feature type="region of interest" description="Disordered" evidence="1">
    <location>
        <begin position="1"/>
        <end position="35"/>
    </location>
</feature>
<keyword evidence="2" id="KW-0472">Membrane</keyword>
<accession>A0ABZ1HD17</accession>
<feature type="compositionally biased region" description="Low complexity" evidence="1">
    <location>
        <begin position="1"/>
        <end position="14"/>
    </location>
</feature>
<feature type="region of interest" description="Disordered" evidence="1">
    <location>
        <begin position="56"/>
        <end position="213"/>
    </location>
</feature>
<feature type="compositionally biased region" description="Low complexity" evidence="1">
    <location>
        <begin position="143"/>
        <end position="156"/>
    </location>
</feature>
<keyword evidence="2" id="KW-1133">Transmembrane helix</keyword>
<feature type="compositionally biased region" description="Polar residues" evidence="1">
    <location>
        <begin position="99"/>
        <end position="121"/>
    </location>
</feature>
<feature type="compositionally biased region" description="Pro residues" evidence="1">
    <location>
        <begin position="184"/>
        <end position="199"/>
    </location>
</feature>
<feature type="transmembrane region" description="Helical" evidence="2">
    <location>
        <begin position="37"/>
        <end position="57"/>
    </location>
</feature>
<evidence type="ECO:0000313" key="3">
    <source>
        <dbReference type="EMBL" id="WSD15461.1"/>
    </source>
</evidence>
<keyword evidence="2" id="KW-0812">Transmembrane</keyword>
<feature type="compositionally biased region" description="Basic residues" evidence="1">
    <location>
        <begin position="25"/>
        <end position="35"/>
    </location>
</feature>
<gene>
    <name evidence="3" type="ORF">OHB35_20610</name>
</gene>
<dbReference type="EMBL" id="CP109135">
    <property type="protein sequence ID" value="WSD15461.1"/>
    <property type="molecule type" value="Genomic_DNA"/>
</dbReference>
<evidence type="ECO:0008006" key="5">
    <source>
        <dbReference type="Google" id="ProtNLM"/>
    </source>
</evidence>